<name>A0A9Q0WUJ2_SALPP</name>
<reference evidence="1" key="1">
    <citation type="submission" date="2022-11" db="EMBL/GenBank/DDBJ databases">
        <authorList>
            <person name="Hyden B.L."/>
            <person name="Feng K."/>
            <person name="Yates T."/>
            <person name="Jawdy S."/>
            <person name="Smart L.B."/>
            <person name="Muchero W."/>
        </authorList>
    </citation>
    <scope>NUCLEOTIDE SEQUENCE</scope>
    <source>
        <tissue evidence="1">Shoot tip</tissue>
    </source>
</reference>
<evidence type="ECO:0000313" key="2">
    <source>
        <dbReference type="Proteomes" id="UP001151532"/>
    </source>
</evidence>
<comment type="caution">
    <text evidence="1">The sequence shown here is derived from an EMBL/GenBank/DDBJ whole genome shotgun (WGS) entry which is preliminary data.</text>
</comment>
<keyword evidence="2" id="KW-1185">Reference proteome</keyword>
<reference evidence="1" key="2">
    <citation type="journal article" date="2023" name="Int. J. Mol. Sci.">
        <title>De Novo Assembly and Annotation of 11 Diverse Shrub Willow (Salix) Genomes Reveals Novel Gene Organization in Sex-Linked Regions.</title>
        <authorList>
            <person name="Hyden B."/>
            <person name="Feng K."/>
            <person name="Yates T.B."/>
            <person name="Jawdy S."/>
            <person name="Cereghino C."/>
            <person name="Smart L.B."/>
            <person name="Muchero W."/>
        </authorList>
    </citation>
    <scope>NUCLEOTIDE SEQUENCE</scope>
    <source>
        <tissue evidence="1">Shoot tip</tissue>
    </source>
</reference>
<accession>A0A9Q0WUJ2</accession>
<dbReference type="AlphaFoldDB" id="A0A9Q0WUJ2"/>
<protein>
    <submittedName>
        <fullName evidence="1">Uncharacterized protein</fullName>
    </submittedName>
</protein>
<organism evidence="1 2">
    <name type="scientific">Salix purpurea</name>
    <name type="common">Purple osier willow</name>
    <dbReference type="NCBI Taxonomy" id="77065"/>
    <lineage>
        <taxon>Eukaryota</taxon>
        <taxon>Viridiplantae</taxon>
        <taxon>Streptophyta</taxon>
        <taxon>Embryophyta</taxon>
        <taxon>Tracheophyta</taxon>
        <taxon>Spermatophyta</taxon>
        <taxon>Magnoliopsida</taxon>
        <taxon>eudicotyledons</taxon>
        <taxon>Gunneridae</taxon>
        <taxon>Pentapetalae</taxon>
        <taxon>rosids</taxon>
        <taxon>fabids</taxon>
        <taxon>Malpighiales</taxon>
        <taxon>Salicaceae</taxon>
        <taxon>Saliceae</taxon>
        <taxon>Salix</taxon>
    </lineage>
</organism>
<dbReference type="EMBL" id="JAPFFK010000002">
    <property type="protein sequence ID" value="KAJ6773334.1"/>
    <property type="molecule type" value="Genomic_DNA"/>
</dbReference>
<evidence type="ECO:0000313" key="1">
    <source>
        <dbReference type="EMBL" id="KAJ6773334.1"/>
    </source>
</evidence>
<sequence>MKVAAVSSYSILVDATLVRLRIVLTIILERILPRQPEPEIGLGLAHLFHLVPCYLALVRCRVSLACFPRFYHFLLYHLCQQLAPHQRPFEPRHASPTTSHACFHSHLTSLPPK</sequence>
<proteinExistence type="predicted"/>
<gene>
    <name evidence="1" type="ORF">OIU79_016922</name>
</gene>
<dbReference type="Proteomes" id="UP001151532">
    <property type="component" value="Chromosome 5"/>
</dbReference>